<sequence>MSKEVIETVEQFEDILTRHEKFLFLKNSLTCPISHAAFEEFEHFTEDYQDIPSYYLNVQDARQLSNYISETIGIKHESPQVFLFKSKEVVWSASHWKITFDALSKEMKKTNEI</sequence>
<reference evidence="1 2" key="1">
    <citation type="submission" date="2024-09" db="EMBL/GenBank/DDBJ databases">
        <authorList>
            <person name="Sun Q."/>
            <person name="Mori K."/>
        </authorList>
    </citation>
    <scope>NUCLEOTIDE SEQUENCE [LARGE SCALE GENOMIC DNA]</scope>
    <source>
        <strain evidence="1 2">CCM 7228</strain>
    </source>
</reference>
<dbReference type="NCBIfam" id="TIGR04019">
    <property type="entry name" value="B_thiol_YtxJ"/>
    <property type="match status" value="1"/>
</dbReference>
<dbReference type="Pfam" id="PF11009">
    <property type="entry name" value="BrxC"/>
    <property type="match status" value="1"/>
</dbReference>
<dbReference type="SUPFAM" id="SSF52833">
    <property type="entry name" value="Thioredoxin-like"/>
    <property type="match status" value="1"/>
</dbReference>
<comment type="caution">
    <text evidence="1">The sequence shown here is derived from an EMBL/GenBank/DDBJ whole genome shotgun (WGS) entry which is preliminary data.</text>
</comment>
<dbReference type="InterPro" id="IPR022551">
    <property type="entry name" value="BrxC"/>
</dbReference>
<organism evidence="1 2">
    <name type="scientific">Metabacillus herbersteinensis</name>
    <dbReference type="NCBI Taxonomy" id="283816"/>
    <lineage>
        <taxon>Bacteria</taxon>
        <taxon>Bacillati</taxon>
        <taxon>Bacillota</taxon>
        <taxon>Bacilli</taxon>
        <taxon>Bacillales</taxon>
        <taxon>Bacillaceae</taxon>
        <taxon>Metabacillus</taxon>
    </lineage>
</organism>
<accession>A0ABV6G9U8</accession>
<proteinExistence type="predicted"/>
<gene>
    <name evidence="1" type="primary">ytxJ</name>
    <name evidence="1" type="ORF">ACFFIX_02495</name>
</gene>
<dbReference type="EMBL" id="JBHLVO010000001">
    <property type="protein sequence ID" value="MFC0270329.1"/>
    <property type="molecule type" value="Genomic_DNA"/>
</dbReference>
<evidence type="ECO:0000313" key="2">
    <source>
        <dbReference type="Proteomes" id="UP001589854"/>
    </source>
</evidence>
<protein>
    <submittedName>
        <fullName evidence="1">Bacillithiol system redox-active protein YtxJ</fullName>
    </submittedName>
</protein>
<dbReference type="InterPro" id="IPR036249">
    <property type="entry name" value="Thioredoxin-like_sf"/>
</dbReference>
<keyword evidence="2" id="KW-1185">Reference proteome</keyword>
<evidence type="ECO:0000313" key="1">
    <source>
        <dbReference type="EMBL" id="MFC0270329.1"/>
    </source>
</evidence>
<dbReference type="Proteomes" id="UP001589854">
    <property type="component" value="Unassembled WGS sequence"/>
</dbReference>
<dbReference type="RefSeq" id="WP_378930150.1">
    <property type="nucleotide sequence ID" value="NZ_JBHLVO010000001.1"/>
</dbReference>
<name>A0ABV6G9U8_9BACI</name>
<dbReference type="Gene3D" id="3.40.30.10">
    <property type="entry name" value="Glutaredoxin"/>
    <property type="match status" value="1"/>
</dbReference>